<gene>
    <name evidence="1" type="ORF">J8N05_45470</name>
</gene>
<name>A0A940Y552_9ACTN</name>
<organism evidence="1 2">
    <name type="scientific">Streptomyces liliiviolaceus</name>
    <dbReference type="NCBI Taxonomy" id="2823109"/>
    <lineage>
        <taxon>Bacteria</taxon>
        <taxon>Bacillati</taxon>
        <taxon>Actinomycetota</taxon>
        <taxon>Actinomycetes</taxon>
        <taxon>Kitasatosporales</taxon>
        <taxon>Streptomycetaceae</taxon>
        <taxon>Streptomyces</taxon>
    </lineage>
</organism>
<keyword evidence="2" id="KW-1185">Reference proteome</keyword>
<proteinExistence type="predicted"/>
<protein>
    <submittedName>
        <fullName evidence="1">Uncharacterized protein</fullName>
    </submittedName>
</protein>
<dbReference type="Proteomes" id="UP000677413">
    <property type="component" value="Unassembled WGS sequence"/>
</dbReference>
<accession>A0A940Y552</accession>
<comment type="caution">
    <text evidence="1">The sequence shown here is derived from an EMBL/GenBank/DDBJ whole genome shotgun (WGS) entry which is preliminary data.</text>
</comment>
<evidence type="ECO:0000313" key="2">
    <source>
        <dbReference type="Proteomes" id="UP000677413"/>
    </source>
</evidence>
<dbReference type="AlphaFoldDB" id="A0A940Y552"/>
<evidence type="ECO:0000313" key="1">
    <source>
        <dbReference type="EMBL" id="MBQ0855425.1"/>
    </source>
</evidence>
<reference evidence="1 2" key="1">
    <citation type="submission" date="2021-04" db="EMBL/GenBank/DDBJ databases">
        <authorList>
            <person name="Tang X."/>
            <person name="Zhou X."/>
            <person name="Chen X."/>
            <person name="Cernava T."/>
            <person name="Zhang C."/>
        </authorList>
    </citation>
    <scope>NUCLEOTIDE SEQUENCE [LARGE SCALE GENOMIC DNA]</scope>
    <source>
        <strain evidence="1 2">BH-SS-21</strain>
    </source>
</reference>
<sequence>MRNLATQSMPVRCGDVDAPGQYGESLLLDNVGIGRIGEQCRQLHGSEPVRTAHGVGGPVFGADPEF</sequence>
<dbReference type="RefSeq" id="WP_210893768.1">
    <property type="nucleotide sequence ID" value="NZ_JAGPYQ010000002.1"/>
</dbReference>
<dbReference type="EMBL" id="JAGPYQ010000002">
    <property type="protein sequence ID" value="MBQ0855425.1"/>
    <property type="molecule type" value="Genomic_DNA"/>
</dbReference>